<dbReference type="RefSeq" id="WP_114769895.1">
    <property type="nucleotide sequence ID" value="NZ_QQBB01000003.1"/>
</dbReference>
<dbReference type="Proteomes" id="UP000254925">
    <property type="component" value="Unassembled WGS sequence"/>
</dbReference>
<dbReference type="EMBL" id="QQBB01000003">
    <property type="protein sequence ID" value="RDI60204.1"/>
    <property type="molecule type" value="Genomic_DNA"/>
</dbReference>
<organism evidence="1 2">
    <name type="scientific">Microvirga subterranea</name>
    <dbReference type="NCBI Taxonomy" id="186651"/>
    <lineage>
        <taxon>Bacteria</taxon>
        <taxon>Pseudomonadati</taxon>
        <taxon>Pseudomonadota</taxon>
        <taxon>Alphaproteobacteria</taxon>
        <taxon>Hyphomicrobiales</taxon>
        <taxon>Methylobacteriaceae</taxon>
        <taxon>Microvirga</taxon>
    </lineage>
</organism>
<keyword evidence="2" id="KW-1185">Reference proteome</keyword>
<dbReference type="OrthoDB" id="9965188at2"/>
<dbReference type="AlphaFoldDB" id="A0A370HTB1"/>
<name>A0A370HTB1_9HYPH</name>
<evidence type="ECO:0000313" key="2">
    <source>
        <dbReference type="Proteomes" id="UP000254925"/>
    </source>
</evidence>
<proteinExistence type="predicted"/>
<sequence>MNPEPRMPRAISLAEIQAGSLDIAPQQREPKEPLDHAPGAGGQGRILLTLRSIVHPLPLPKGAELISLTTYDGRLVALTSKGPYIRDGGSWEKILASQPDPELA</sequence>
<accession>A0A370HTB1</accession>
<reference evidence="1 2" key="1">
    <citation type="submission" date="2018-07" db="EMBL/GenBank/DDBJ databases">
        <title>Genomic Encyclopedia of Type Strains, Phase IV (KMG-IV): sequencing the most valuable type-strain genomes for metagenomic binning, comparative biology and taxonomic classification.</title>
        <authorList>
            <person name="Goeker M."/>
        </authorList>
    </citation>
    <scope>NUCLEOTIDE SEQUENCE [LARGE SCALE GENOMIC DNA]</scope>
    <source>
        <strain evidence="1 2">DSM 14364</strain>
    </source>
</reference>
<protein>
    <submittedName>
        <fullName evidence="1">Uncharacterized protein</fullName>
    </submittedName>
</protein>
<evidence type="ECO:0000313" key="1">
    <source>
        <dbReference type="EMBL" id="RDI60204.1"/>
    </source>
</evidence>
<comment type="caution">
    <text evidence="1">The sequence shown here is derived from an EMBL/GenBank/DDBJ whole genome shotgun (WGS) entry which is preliminary data.</text>
</comment>
<gene>
    <name evidence="1" type="ORF">DES45_103466</name>
</gene>